<dbReference type="PROSITE" id="PS50949">
    <property type="entry name" value="HTH_GNTR"/>
    <property type="match status" value="1"/>
</dbReference>
<keyword evidence="3" id="KW-0804">Transcription</keyword>
<dbReference type="EMBL" id="AP019791">
    <property type="protein sequence ID" value="BBL80118.1"/>
    <property type="molecule type" value="Genomic_DNA"/>
</dbReference>
<name>A0A510HJP2_9ACTN</name>
<proteinExistence type="predicted"/>
<organism evidence="5 6">
    <name type="scientific">Rubrobacter xylanophilus</name>
    <dbReference type="NCBI Taxonomy" id="49319"/>
    <lineage>
        <taxon>Bacteria</taxon>
        <taxon>Bacillati</taxon>
        <taxon>Actinomycetota</taxon>
        <taxon>Rubrobacteria</taxon>
        <taxon>Rubrobacterales</taxon>
        <taxon>Rubrobacteraceae</taxon>
        <taxon>Rubrobacter</taxon>
    </lineage>
</organism>
<evidence type="ECO:0000313" key="5">
    <source>
        <dbReference type="EMBL" id="BBL80118.1"/>
    </source>
</evidence>
<evidence type="ECO:0000256" key="1">
    <source>
        <dbReference type="ARBA" id="ARBA00023015"/>
    </source>
</evidence>
<dbReference type="PANTHER" id="PTHR38445:SF7">
    <property type="entry name" value="GNTR-FAMILY TRANSCRIPTIONAL REGULATOR"/>
    <property type="match status" value="1"/>
</dbReference>
<evidence type="ECO:0000256" key="3">
    <source>
        <dbReference type="ARBA" id="ARBA00023163"/>
    </source>
</evidence>
<dbReference type="SUPFAM" id="SSF46785">
    <property type="entry name" value="Winged helix' DNA-binding domain"/>
    <property type="match status" value="1"/>
</dbReference>
<accession>A0A510HJP2</accession>
<feature type="domain" description="HTH gntR-type" evidence="4">
    <location>
        <begin position="20"/>
        <end position="88"/>
    </location>
</feature>
<evidence type="ECO:0000259" key="4">
    <source>
        <dbReference type="PROSITE" id="PS50949"/>
    </source>
</evidence>
<dbReference type="Gene3D" id="1.10.10.10">
    <property type="entry name" value="Winged helix-like DNA-binding domain superfamily/Winged helix DNA-binding domain"/>
    <property type="match status" value="1"/>
</dbReference>
<reference evidence="5" key="1">
    <citation type="journal article" date="2019" name="Microbiol. Resour. Announc.">
        <title>Complete Genome Sequence of Rubrobacter xylanophilus Strain AA3-22, Isolated from Arima Onsen in Japan.</title>
        <authorList>
            <person name="Tomariguchi N."/>
            <person name="Miyazaki K."/>
        </authorList>
    </citation>
    <scope>NUCLEOTIDE SEQUENCE [LARGE SCALE GENOMIC DNA]</scope>
    <source>
        <strain evidence="5">AA3-22</strain>
    </source>
</reference>
<dbReference type="Pfam" id="PF00392">
    <property type="entry name" value="GntR"/>
    <property type="match status" value="1"/>
</dbReference>
<dbReference type="CDD" id="cd07377">
    <property type="entry name" value="WHTH_GntR"/>
    <property type="match status" value="1"/>
</dbReference>
<dbReference type="InterPro" id="IPR036388">
    <property type="entry name" value="WH-like_DNA-bd_sf"/>
</dbReference>
<evidence type="ECO:0000256" key="2">
    <source>
        <dbReference type="ARBA" id="ARBA00023125"/>
    </source>
</evidence>
<dbReference type="Proteomes" id="UP000318065">
    <property type="component" value="Chromosome"/>
</dbReference>
<dbReference type="InterPro" id="IPR000524">
    <property type="entry name" value="Tscrpt_reg_HTH_GntR"/>
</dbReference>
<dbReference type="AlphaFoldDB" id="A0A510HJP2"/>
<dbReference type="SMART" id="SM00345">
    <property type="entry name" value="HTH_GNTR"/>
    <property type="match status" value="1"/>
</dbReference>
<keyword evidence="1" id="KW-0805">Transcription regulation</keyword>
<protein>
    <submittedName>
        <fullName evidence="5">GntR family transcriptional regulator</fullName>
    </submittedName>
</protein>
<dbReference type="GO" id="GO:0003677">
    <property type="term" value="F:DNA binding"/>
    <property type="evidence" value="ECO:0007669"/>
    <property type="project" value="UniProtKB-KW"/>
</dbReference>
<dbReference type="GO" id="GO:0003700">
    <property type="term" value="F:DNA-binding transcription factor activity"/>
    <property type="evidence" value="ECO:0007669"/>
    <property type="project" value="InterPro"/>
</dbReference>
<sequence>MSGKRTPARIPLRLSMDDPEPMYRQIESQLRDFILGGQLPPGTKLPSVRALAKELSCSVITTRRAYQDLEQAGFLRTRQGMGTVVAELDEEVLSRHRREPVEESFREAVRAGVRAGLAAEELREIFEKALRESERLMERRRR</sequence>
<keyword evidence="2" id="KW-0238">DNA-binding</keyword>
<dbReference type="RefSeq" id="WP_244299694.1">
    <property type="nucleotide sequence ID" value="NZ_AP019791.1"/>
</dbReference>
<keyword evidence="6" id="KW-1185">Reference proteome</keyword>
<evidence type="ECO:0000313" key="6">
    <source>
        <dbReference type="Proteomes" id="UP000318065"/>
    </source>
</evidence>
<dbReference type="PANTHER" id="PTHR38445">
    <property type="entry name" value="HTH-TYPE TRANSCRIPTIONAL REPRESSOR YTRA"/>
    <property type="match status" value="1"/>
</dbReference>
<gene>
    <name evidence="5" type="ORF">RxyAA322_19720</name>
</gene>
<dbReference type="InterPro" id="IPR036390">
    <property type="entry name" value="WH_DNA-bd_sf"/>
</dbReference>